<evidence type="ECO:0000256" key="2">
    <source>
        <dbReference type="ARBA" id="ARBA00022618"/>
    </source>
</evidence>
<comment type="subcellular location">
    <subcellularLocation>
        <location evidence="5">Cytoplasm</location>
    </subcellularLocation>
    <text evidence="5">Localizes to mid-cell in an FtsZ-dependent manner.</text>
</comment>
<keyword evidence="4 5" id="KW-0131">Cell cycle</keyword>
<evidence type="ECO:0000256" key="4">
    <source>
        <dbReference type="ARBA" id="ARBA00023306"/>
    </source>
</evidence>
<keyword evidence="6" id="KW-0175">Coiled coil</keyword>
<dbReference type="PANTHER" id="PTHR39455:SF1">
    <property type="entry name" value="CELL DIVISION PROTEIN ZAPD"/>
    <property type="match status" value="1"/>
</dbReference>
<name>A0A071MJ87_9BURK</name>
<dbReference type="AlphaFoldDB" id="A0A071MJ87"/>
<dbReference type="InterPro" id="IPR009777">
    <property type="entry name" value="ZapD"/>
</dbReference>
<comment type="similarity">
    <text evidence="5">Belongs to the ZapD family.</text>
</comment>
<organism evidence="7">
    <name type="scientific">Burkholderia cenocepacia</name>
    <dbReference type="NCBI Taxonomy" id="95486"/>
    <lineage>
        <taxon>Bacteria</taxon>
        <taxon>Pseudomonadati</taxon>
        <taxon>Pseudomonadota</taxon>
        <taxon>Betaproteobacteria</taxon>
        <taxon>Burkholderiales</taxon>
        <taxon>Burkholderiaceae</taxon>
        <taxon>Burkholderia</taxon>
        <taxon>Burkholderia cepacia complex</taxon>
    </lineage>
</organism>
<dbReference type="PANTHER" id="PTHR39455">
    <property type="entry name" value="CELL DIVISION PROTEIN ZAPD"/>
    <property type="match status" value="1"/>
</dbReference>
<dbReference type="EMBL" id="JJOA01000004">
    <property type="protein sequence ID" value="KEA60740.1"/>
    <property type="molecule type" value="Genomic_DNA"/>
</dbReference>
<dbReference type="NCBIfam" id="NF003656">
    <property type="entry name" value="PRK05287.1-4"/>
    <property type="match status" value="1"/>
</dbReference>
<evidence type="ECO:0000256" key="1">
    <source>
        <dbReference type="ARBA" id="ARBA00022490"/>
    </source>
</evidence>
<keyword evidence="3 5" id="KW-0717">Septation</keyword>
<evidence type="ECO:0000256" key="5">
    <source>
        <dbReference type="HAMAP-Rule" id="MF_01092"/>
    </source>
</evidence>
<reference evidence="7" key="1">
    <citation type="submission" date="2014-04" db="EMBL/GenBank/DDBJ databases">
        <title>In planta biocontrol of soil-borne Fusarium wilt of banana through a plant endophytic bacterium, Burkholderia cenocepacia 869T2.</title>
        <authorList>
            <person name="Ho Y.-N."/>
            <person name="Chiang H.-M."/>
            <person name="Chao C.-P."/>
            <person name="Su C.-C."/>
            <person name="Hsu H.-F."/>
            <person name="Guo C.-T."/>
            <person name="Hsieh J.-L."/>
            <person name="Huang C.-C."/>
        </authorList>
    </citation>
    <scope>NUCLEOTIDE SEQUENCE [LARGE SCALE GENOMIC DNA]</scope>
    <source>
        <strain evidence="7">869T2</strain>
    </source>
</reference>
<comment type="subunit">
    <text evidence="5">Interacts with FtsZ.</text>
</comment>
<dbReference type="Gene3D" id="2.60.440.10">
    <property type="entry name" value="YacF-like domains"/>
    <property type="match status" value="1"/>
</dbReference>
<gene>
    <name evidence="5" type="primary">zapD</name>
    <name evidence="7" type="ORF">DT99_04385</name>
</gene>
<keyword evidence="2 5" id="KW-0132">Cell division</keyword>
<accession>A0A071MJ87</accession>
<protein>
    <recommendedName>
        <fullName evidence="5">Cell division protein ZapD</fullName>
    </recommendedName>
    <alternativeName>
        <fullName evidence="5">Z ring-associated protein D</fullName>
    </alternativeName>
</protein>
<dbReference type="InterPro" id="IPR027462">
    <property type="entry name" value="ZapD_C"/>
</dbReference>
<comment type="caution">
    <text evidence="7">The sequence shown here is derived from an EMBL/GenBank/DDBJ whole genome shotgun (WGS) entry which is preliminary data.</text>
</comment>
<dbReference type="GO" id="GO:0000917">
    <property type="term" value="P:division septum assembly"/>
    <property type="evidence" value="ECO:0007669"/>
    <property type="project" value="UniProtKB-KW"/>
</dbReference>
<dbReference type="Gene3D" id="1.10.3900.10">
    <property type="entry name" value="YacF-like"/>
    <property type="match status" value="1"/>
</dbReference>
<dbReference type="InterPro" id="IPR036268">
    <property type="entry name" value="ZapD_sf"/>
</dbReference>
<dbReference type="GO" id="GO:0005737">
    <property type="term" value="C:cytoplasm"/>
    <property type="evidence" value="ECO:0007669"/>
    <property type="project" value="UniProtKB-SubCell"/>
</dbReference>
<dbReference type="Pfam" id="PF07072">
    <property type="entry name" value="ZapD"/>
    <property type="match status" value="1"/>
</dbReference>
<dbReference type="HAMAP" id="MF_01092">
    <property type="entry name" value="ZapD"/>
    <property type="match status" value="1"/>
</dbReference>
<dbReference type="SUPFAM" id="SSF160950">
    <property type="entry name" value="YacF-like"/>
    <property type="match status" value="1"/>
</dbReference>
<feature type="coiled-coil region" evidence="6">
    <location>
        <begin position="47"/>
        <end position="105"/>
    </location>
</feature>
<sequence length="251" mass="28946">MILYEYPFNERIRTLLRLEDLFERFAFFLAQEDPREHHVALTTLFEIAEVTGRADLKSDLMKELERQRQTLAPFRGNPGIEQNALEAVLGEIEQTLANLAQMQGKTGQHLVDNEWLASIRSRAVIPGGTCKFDLPSYYAWQQWPAEQRRQDIAKWILPMLPLRDAASIVLRLARESGQASKVMAMQGSYQQMLSGRTYQLMQVRVPPELRVIPEASANKYMLWVRFTMQDGDVRPRAVDIDVPFHLTLCNL</sequence>
<dbReference type="GO" id="GO:0032153">
    <property type="term" value="C:cell division site"/>
    <property type="evidence" value="ECO:0007669"/>
    <property type="project" value="TreeGrafter"/>
</dbReference>
<dbReference type="GO" id="GO:0043093">
    <property type="term" value="P:FtsZ-dependent cytokinesis"/>
    <property type="evidence" value="ECO:0007669"/>
    <property type="project" value="UniProtKB-UniRule"/>
</dbReference>
<evidence type="ECO:0000313" key="7">
    <source>
        <dbReference type="EMBL" id="KEA60740.1"/>
    </source>
</evidence>
<comment type="function">
    <text evidence="5">Cell division factor that enhances FtsZ-ring assembly. Directly interacts with FtsZ and promotes bundling of FtsZ protofilaments, with a reduction in FtsZ GTPase activity.</text>
</comment>
<evidence type="ECO:0000256" key="6">
    <source>
        <dbReference type="SAM" id="Coils"/>
    </source>
</evidence>
<evidence type="ECO:0000256" key="3">
    <source>
        <dbReference type="ARBA" id="ARBA00023210"/>
    </source>
</evidence>
<proteinExistence type="inferred from homology"/>
<dbReference type="OrthoDB" id="5294622at2"/>
<keyword evidence="1 5" id="KW-0963">Cytoplasm</keyword>